<dbReference type="OrthoDB" id="6362810at2"/>
<feature type="signal peptide" evidence="1">
    <location>
        <begin position="1"/>
        <end position="25"/>
    </location>
</feature>
<name>A0A2S2E4W5_9ALTE</name>
<reference evidence="2 3" key="1">
    <citation type="submission" date="2018-05" db="EMBL/GenBank/DDBJ databases">
        <title>Salinimonas sp. HMF8227 Genome sequencing and assembly.</title>
        <authorList>
            <person name="Kang H."/>
            <person name="Kang J."/>
            <person name="Cha I."/>
            <person name="Kim H."/>
            <person name="Joh K."/>
        </authorList>
    </citation>
    <scope>NUCLEOTIDE SEQUENCE [LARGE SCALE GENOMIC DNA]</scope>
    <source>
        <strain evidence="2 3">HMF8227</strain>
    </source>
</reference>
<proteinExistence type="predicted"/>
<dbReference type="RefSeq" id="WP_109340194.1">
    <property type="nucleotide sequence ID" value="NZ_CP029347.1"/>
</dbReference>
<dbReference type="Gene3D" id="3.40.190.10">
    <property type="entry name" value="Periplasmic binding protein-like II"/>
    <property type="match status" value="2"/>
</dbReference>
<dbReference type="KEGG" id="salh:HMF8227_02181"/>
<dbReference type="AlphaFoldDB" id="A0A2S2E4W5"/>
<dbReference type="Proteomes" id="UP000245728">
    <property type="component" value="Chromosome"/>
</dbReference>
<organism evidence="2 3">
    <name type="scientific">Saliniradius amylolyticus</name>
    <dbReference type="NCBI Taxonomy" id="2183582"/>
    <lineage>
        <taxon>Bacteria</taxon>
        <taxon>Pseudomonadati</taxon>
        <taxon>Pseudomonadota</taxon>
        <taxon>Gammaproteobacteria</taxon>
        <taxon>Alteromonadales</taxon>
        <taxon>Alteromonadaceae</taxon>
        <taxon>Saliniradius</taxon>
    </lineage>
</organism>
<keyword evidence="3" id="KW-1185">Reference proteome</keyword>
<keyword evidence="1" id="KW-0732">Signal</keyword>
<sequence>MKFIPLSLIACSLCLGWLFGEKAQASVTVSAPILPGVLDRAHGEPGPYNILLNRIISTSEQRVEVLFSPSSRASKYFLEGQAQCLLPASHQHLPDADASVVSEPFNKANIYIFSAEGAQGYKTLSELAGLRVSMRRGYLLNKAGVAIPDSVYFVRVNSIEQSIGLMDHRRIDAFIAYTPDAFAVFKQSGRTEFVYHPGTPLTQQSEHVVCHDTPANRKFIEDVNQVIQQVLAEKQFAKALAELEQGAAVSRSE</sequence>
<evidence type="ECO:0000313" key="2">
    <source>
        <dbReference type="EMBL" id="AWL12639.1"/>
    </source>
</evidence>
<accession>A0A2S2E4W5</accession>
<feature type="chain" id="PRO_5015571202" evidence="1">
    <location>
        <begin position="26"/>
        <end position="253"/>
    </location>
</feature>
<evidence type="ECO:0000313" key="3">
    <source>
        <dbReference type="Proteomes" id="UP000245728"/>
    </source>
</evidence>
<protein>
    <submittedName>
        <fullName evidence="2">Uncharacterized protein</fullName>
    </submittedName>
</protein>
<gene>
    <name evidence="2" type="ORF">HMF8227_02181</name>
</gene>
<evidence type="ECO:0000256" key="1">
    <source>
        <dbReference type="SAM" id="SignalP"/>
    </source>
</evidence>
<dbReference type="SUPFAM" id="SSF53850">
    <property type="entry name" value="Periplasmic binding protein-like II"/>
    <property type="match status" value="1"/>
</dbReference>
<dbReference type="EMBL" id="CP029347">
    <property type="protein sequence ID" value="AWL12639.1"/>
    <property type="molecule type" value="Genomic_DNA"/>
</dbReference>